<accession>A0A3M7SSU3</accession>
<evidence type="ECO:0000313" key="2">
    <source>
        <dbReference type="Proteomes" id="UP000276133"/>
    </source>
</evidence>
<keyword evidence="2" id="KW-1185">Reference proteome</keyword>
<gene>
    <name evidence="1" type="ORF">BpHYR1_013510</name>
</gene>
<dbReference type="Proteomes" id="UP000276133">
    <property type="component" value="Unassembled WGS sequence"/>
</dbReference>
<comment type="caution">
    <text evidence="1">The sequence shown here is derived from an EMBL/GenBank/DDBJ whole genome shotgun (WGS) entry which is preliminary data.</text>
</comment>
<name>A0A3M7SSU3_BRAPC</name>
<proteinExistence type="predicted"/>
<evidence type="ECO:0000313" key="1">
    <source>
        <dbReference type="EMBL" id="RNA38775.1"/>
    </source>
</evidence>
<protein>
    <submittedName>
        <fullName evidence="1">Uncharacterized protein</fullName>
    </submittedName>
</protein>
<sequence>MGKINDLTSFHYLYPNCSRIKFNELKDKDLITVDFEIILTVFFFHKLVRKIFIPIKFLENWLFFGPFAFTKPLY</sequence>
<reference evidence="1 2" key="1">
    <citation type="journal article" date="2018" name="Sci. Rep.">
        <title>Genomic signatures of local adaptation to the degree of environmental predictability in rotifers.</title>
        <authorList>
            <person name="Franch-Gras L."/>
            <person name="Hahn C."/>
            <person name="Garcia-Roger E.M."/>
            <person name="Carmona M.J."/>
            <person name="Serra M."/>
            <person name="Gomez A."/>
        </authorList>
    </citation>
    <scope>NUCLEOTIDE SEQUENCE [LARGE SCALE GENOMIC DNA]</scope>
    <source>
        <strain evidence="1">HYR1</strain>
    </source>
</reference>
<dbReference type="AlphaFoldDB" id="A0A3M7SSU3"/>
<dbReference type="EMBL" id="REGN01000825">
    <property type="protein sequence ID" value="RNA38775.1"/>
    <property type="molecule type" value="Genomic_DNA"/>
</dbReference>
<organism evidence="1 2">
    <name type="scientific">Brachionus plicatilis</name>
    <name type="common">Marine rotifer</name>
    <name type="synonym">Brachionus muelleri</name>
    <dbReference type="NCBI Taxonomy" id="10195"/>
    <lineage>
        <taxon>Eukaryota</taxon>
        <taxon>Metazoa</taxon>
        <taxon>Spiralia</taxon>
        <taxon>Gnathifera</taxon>
        <taxon>Rotifera</taxon>
        <taxon>Eurotatoria</taxon>
        <taxon>Monogononta</taxon>
        <taxon>Pseudotrocha</taxon>
        <taxon>Ploima</taxon>
        <taxon>Brachionidae</taxon>
        <taxon>Brachionus</taxon>
    </lineage>
</organism>